<reference evidence="7" key="1">
    <citation type="submission" date="2025-08" db="UniProtKB">
        <authorList>
            <consortium name="Ensembl"/>
        </authorList>
    </citation>
    <scope>IDENTIFICATION</scope>
</reference>
<reference evidence="7" key="2">
    <citation type="submission" date="2025-09" db="UniProtKB">
        <authorList>
            <consortium name="Ensembl"/>
        </authorList>
    </citation>
    <scope>IDENTIFICATION</scope>
</reference>
<keyword evidence="4" id="KW-0472">Membrane</keyword>
<feature type="region of interest" description="Disordered" evidence="5">
    <location>
        <begin position="477"/>
        <end position="520"/>
    </location>
</feature>
<keyword evidence="8" id="KW-1185">Reference proteome</keyword>
<evidence type="ECO:0000313" key="8">
    <source>
        <dbReference type="Proteomes" id="UP000694408"/>
    </source>
</evidence>
<comment type="subcellular location">
    <subcellularLocation>
        <location evidence="1">Cell membrane</location>
        <topology evidence="1">Peripheral membrane protein</topology>
        <orientation evidence="1">Cytoplasmic side</orientation>
    </subcellularLocation>
</comment>
<dbReference type="Gene3D" id="2.30.29.30">
    <property type="entry name" value="Pleckstrin-homology domain (PH domain)/Phosphotyrosine-binding domain (PTB)"/>
    <property type="match status" value="1"/>
</dbReference>
<dbReference type="PANTHER" id="PTHR21630">
    <property type="entry name" value="VEPH-A/MELTED"/>
    <property type="match status" value="1"/>
</dbReference>
<evidence type="ECO:0000259" key="6">
    <source>
        <dbReference type="PROSITE" id="PS50003"/>
    </source>
</evidence>
<dbReference type="SUPFAM" id="SSF50729">
    <property type="entry name" value="PH domain-like"/>
    <property type="match status" value="1"/>
</dbReference>
<dbReference type="OMA" id="WIRIMLL"/>
<dbReference type="InterPro" id="IPR039888">
    <property type="entry name" value="Melted-like"/>
</dbReference>
<dbReference type="SMART" id="SM00233">
    <property type="entry name" value="PH"/>
    <property type="match status" value="1"/>
</dbReference>
<evidence type="ECO:0000313" key="7">
    <source>
        <dbReference type="Ensembl" id="ENSJHYP00000004564.1"/>
    </source>
</evidence>
<dbReference type="Proteomes" id="UP000694408">
    <property type="component" value="Unplaced"/>
</dbReference>
<organism evidence="7 8">
    <name type="scientific">Junco hyemalis</name>
    <name type="common">Dark-eyed junco</name>
    <dbReference type="NCBI Taxonomy" id="40217"/>
    <lineage>
        <taxon>Eukaryota</taxon>
        <taxon>Metazoa</taxon>
        <taxon>Chordata</taxon>
        <taxon>Craniata</taxon>
        <taxon>Vertebrata</taxon>
        <taxon>Euteleostomi</taxon>
        <taxon>Archelosauria</taxon>
        <taxon>Archosauria</taxon>
        <taxon>Dinosauria</taxon>
        <taxon>Saurischia</taxon>
        <taxon>Theropoda</taxon>
        <taxon>Coelurosauria</taxon>
        <taxon>Aves</taxon>
        <taxon>Neognathae</taxon>
        <taxon>Neoaves</taxon>
        <taxon>Telluraves</taxon>
        <taxon>Australaves</taxon>
        <taxon>Passeriformes</taxon>
        <taxon>Passerellidae</taxon>
        <taxon>Junco</taxon>
    </lineage>
</organism>
<comment type="similarity">
    <text evidence="2">Belongs to the MELT/VEPH family.</text>
</comment>
<keyword evidence="3" id="KW-1003">Cell membrane</keyword>
<evidence type="ECO:0000256" key="3">
    <source>
        <dbReference type="ARBA" id="ARBA00022475"/>
    </source>
</evidence>
<evidence type="ECO:0000256" key="2">
    <source>
        <dbReference type="ARBA" id="ARBA00010187"/>
    </source>
</evidence>
<feature type="domain" description="PH" evidence="6">
    <location>
        <begin position="698"/>
        <end position="801"/>
    </location>
</feature>
<dbReference type="PANTHER" id="PTHR21630:SF10">
    <property type="entry name" value="VENTRICULAR ZONE-EXPRESSED PH DOMAIN-CONTAINING PROTEIN HOMOLOG 1"/>
    <property type="match status" value="1"/>
</dbReference>
<dbReference type="GO" id="GO:0010314">
    <property type="term" value="F:phosphatidylinositol-5-phosphate binding"/>
    <property type="evidence" value="ECO:0007669"/>
    <property type="project" value="TreeGrafter"/>
</dbReference>
<dbReference type="PROSITE" id="PS50003">
    <property type="entry name" value="PH_DOMAIN"/>
    <property type="match status" value="1"/>
</dbReference>
<dbReference type="InterPro" id="IPR011993">
    <property type="entry name" value="PH-like_dom_sf"/>
</dbReference>
<dbReference type="InterPro" id="IPR001849">
    <property type="entry name" value="PH_domain"/>
</dbReference>
<proteinExistence type="inferred from homology"/>
<evidence type="ECO:0000256" key="1">
    <source>
        <dbReference type="ARBA" id="ARBA00004413"/>
    </source>
</evidence>
<dbReference type="Pfam" id="PF00169">
    <property type="entry name" value="PH"/>
    <property type="match status" value="1"/>
</dbReference>
<dbReference type="GO" id="GO:0005886">
    <property type="term" value="C:plasma membrane"/>
    <property type="evidence" value="ECO:0007669"/>
    <property type="project" value="UniProtKB-SubCell"/>
</dbReference>
<sequence length="815" mass="91322">MHHLFGLVLAHKDLSRAGDLFSLEDAEIEGSLSEALEQIRIISSAADYQSNDNDQAVVEICITRITTAIRETASIERHGRALVALWESCLEHNLTPSGRDEDAPHAKIASDIMSCILQNYNRPPVMALAVPVAVKFLQRGNKELCRNMSSYLSLAAIAKAELLAEHTETIVRSVLQGRPSPDWGLIQLQPGQLIQSLQHHVLLHLRVLQHDEQLVLRECLPFLFAHLRDPNHSEVILNILLEISSYEPAALAPFLPTLRETGESFPSLIGQTAKIFGAVGHLDEERARASLLYLVNQLANMEHSFHHLLLLEIKSLTDSFSSILGSQSRDIYRMSNSFSAIARLLARQLGTDGTAAAARMEKDPEAECPAPLDDLKSVVNGSEEDEKLQVKIQAFEEKINVDNSTPGSVRRYSLGQVSKEERKDMRFNRSKSLALHTLRVKGLSSEGGTDEDSGDTPAGISFSELCLSAEQQQEPCGVQAEAGPLGSGLLSQHSAEQPQAGSVPGLSPEKALQGRAEAATGPVQHQDKLYLHLKENLGKVKEFVMEMGRRIPIPEQCVIEDSVQSCVAKLFFSCPLKGHYCLYSKSSFTLVSQQPPLWIHIMFLFQQSLFAEPLSMHSSSVQVLRALWEKTQLKGTHSFETAMIQNTFPHQKDLESVQMHLEEVRFFDLFGYSEEAGAWQCFMCNNPEKATGMNQDGQPLMEGRLKEKQVRWKFIKRWKTRYFTLAGNQLLFRRGKSKDDPDECPIELSKVQSVKVLPKKRRDRSMPRAFEIFTDSRSYVLKAKDEKNAEQWLQCLNVAVAQARQRHSREATTYL</sequence>
<dbReference type="Ensembl" id="ENSJHYT00000005621.1">
    <property type="protein sequence ID" value="ENSJHYP00000004564.1"/>
    <property type="gene ID" value="ENSJHYG00000003736.1"/>
</dbReference>
<accession>A0A8C5IHS6</accession>
<dbReference type="AlphaFoldDB" id="A0A8C5IHS6"/>
<protein>
    <submittedName>
        <fullName evidence="7">Ventricular zone expressed PH domain containing 1</fullName>
    </submittedName>
</protein>
<evidence type="ECO:0000256" key="4">
    <source>
        <dbReference type="ARBA" id="ARBA00023136"/>
    </source>
</evidence>
<name>A0A8C5IHS6_JUNHY</name>
<evidence type="ECO:0000256" key="5">
    <source>
        <dbReference type="SAM" id="MobiDB-lite"/>
    </source>
</evidence>
<feature type="compositionally biased region" description="Polar residues" evidence="5">
    <location>
        <begin position="489"/>
        <end position="500"/>
    </location>
</feature>
<dbReference type="GO" id="GO:0009966">
    <property type="term" value="P:regulation of signal transduction"/>
    <property type="evidence" value="ECO:0007669"/>
    <property type="project" value="TreeGrafter"/>
</dbReference>
<dbReference type="CDD" id="cd01264">
    <property type="entry name" value="PH_MELT_VEPH1"/>
    <property type="match status" value="1"/>
</dbReference>
<dbReference type="FunFam" id="2.30.29.30:FF:000138">
    <property type="entry name" value="Ventricular zone-expressed PH domain-containing protein-like 1"/>
    <property type="match status" value="1"/>
</dbReference>